<protein>
    <submittedName>
        <fullName evidence="2">Structural protein</fullName>
    </submittedName>
</protein>
<dbReference type="AlphaFoldDB" id="A0A084AE66"/>
<dbReference type="Pfam" id="PF22637">
    <property type="entry name" value="CBM_4_9_1"/>
    <property type="match status" value="1"/>
</dbReference>
<organism evidence="2 3">
    <name type="scientific">Lactococcus cremoris subsp. cremoris GE214</name>
    <dbReference type="NCBI Taxonomy" id="1415168"/>
    <lineage>
        <taxon>Bacteria</taxon>
        <taxon>Bacillati</taxon>
        <taxon>Bacillota</taxon>
        <taxon>Bacilli</taxon>
        <taxon>Lactobacillales</taxon>
        <taxon>Streptococcaceae</taxon>
        <taxon>Lactococcus</taxon>
        <taxon>Lactococcus cremoris subsp. cremoris</taxon>
    </lineage>
</organism>
<proteinExistence type="predicted"/>
<accession>A0A084AE66</accession>
<dbReference type="PATRIC" id="fig|1415168.3.peg.176"/>
<evidence type="ECO:0000259" key="1">
    <source>
        <dbReference type="Pfam" id="PF22637"/>
    </source>
</evidence>
<comment type="caution">
    <text evidence="2">The sequence shown here is derived from an EMBL/GenBank/DDBJ whole genome shotgun (WGS) entry which is preliminary data.</text>
</comment>
<dbReference type="InterPro" id="IPR054563">
    <property type="entry name" value="HylB-like_N"/>
</dbReference>
<feature type="domain" description="Hyaluronate lyase-like N-terminal" evidence="1">
    <location>
        <begin position="240"/>
        <end position="387"/>
    </location>
</feature>
<evidence type="ECO:0000313" key="3">
    <source>
        <dbReference type="Proteomes" id="UP000028401"/>
    </source>
</evidence>
<gene>
    <name evidence="2" type="ORF">U725_00165</name>
</gene>
<sequence length="565" mass="62923">MTQYSFPWNDVHGDRLYDADDFMRFFAAFLKTGVVMSYKGGLRVRSAQNGMNIQVGSGSAVIEGSSYLNDADIGIQVNVASSIQDRVDSVVLRMDKNARTTQLFYKPGDTTVARNDTTYELQLAKISVKTNATQITDADITDMRSDFTVCGWSTPFDNINVDGIVDQYKGIFTQADQDFQKWFEDVKGQLSEDAAGHLQNQLDSLDSKVYTAYANSADGTNGFTTVYPNLNLLINSSAKTKDGFFKDFDKVENGYGEVAIWGKNGYVTRNLWDGFSINPRDYKPGDTYTMSMDIMFTSWNMPAGASIGEFWMGQRYTWGGGNVGAWNRITYIELPKDNSKILNQWIRITQTSTVPSYSEPAVNTEANFITQFNGTSMGSFIIRVRKPKLEKGSIATPHMPSASEVTTADWPQYKYVGRMTGLNVANKNDPKNYKWQRNTDVVRDQNGYTIFENVELTGALKIANDVNWTIVPGSSNRAEYMRRGDTVTIRWDFTSAGNYDISLGSLPTDFAPRKRTFKSIPEASATNSMHTLQINAFTGGSPGAITLFKATTNAVFLGQESFVIV</sequence>
<reference evidence="2 3" key="1">
    <citation type="submission" date="2014-06" db="EMBL/GenBank/DDBJ databases">
        <title>Draft genome sequence of the putrescine producing strain Lactococcus lactis subsp cremoris GE214.</title>
        <authorList>
            <person name="Ladero V."/>
            <person name="Linares D.M."/>
            <person name="del Rio B."/>
            <person name="Mayo B."/>
            <person name="Martin M.C."/>
            <person name="Fernandez M."/>
            <person name="Alvarez M.A."/>
        </authorList>
    </citation>
    <scope>NUCLEOTIDE SEQUENCE [LARGE SCALE GENOMIC DNA]</scope>
    <source>
        <strain evidence="2 3">GE214</strain>
    </source>
</reference>
<evidence type="ECO:0000313" key="2">
    <source>
        <dbReference type="EMBL" id="KEY63595.1"/>
    </source>
</evidence>
<dbReference type="EMBL" id="AZSI01000004">
    <property type="protein sequence ID" value="KEY63595.1"/>
    <property type="molecule type" value="Genomic_DNA"/>
</dbReference>
<name>A0A084AE66_LACLC</name>
<dbReference type="Proteomes" id="UP000028401">
    <property type="component" value="Unassembled WGS sequence"/>
</dbReference>